<name>A0A2T0GU87_ACTMO</name>
<dbReference type="GO" id="GO:0009306">
    <property type="term" value="P:protein secretion"/>
    <property type="evidence" value="ECO:0007669"/>
    <property type="project" value="InterPro"/>
</dbReference>
<dbReference type="RefSeq" id="WP_106114440.1">
    <property type="nucleotide sequence ID" value="NZ_PVSR01000027.1"/>
</dbReference>
<evidence type="ECO:0000313" key="1">
    <source>
        <dbReference type="EMBL" id="PRW62662.1"/>
    </source>
</evidence>
<dbReference type="InterPro" id="IPR022536">
    <property type="entry name" value="EspC"/>
</dbReference>
<sequence length="110" mass="11181">MGQSGFGVDTGAMREHARNLGQVTDRLGTARNAAGQVSLNGTDAYGVLCSPVLTPLIGAFETAALTTIGTATAAVEATAAGVRGAADTYDEVDRQAGELLESVRNELGEI</sequence>
<keyword evidence="2" id="KW-1185">Reference proteome</keyword>
<organism evidence="1 2">
    <name type="scientific">Actinopolyspora mortivallis</name>
    <dbReference type="NCBI Taxonomy" id="33906"/>
    <lineage>
        <taxon>Bacteria</taxon>
        <taxon>Bacillati</taxon>
        <taxon>Actinomycetota</taxon>
        <taxon>Actinomycetes</taxon>
        <taxon>Actinopolysporales</taxon>
        <taxon>Actinopolysporaceae</taxon>
        <taxon>Actinopolyspora</taxon>
    </lineage>
</organism>
<dbReference type="EMBL" id="PVSR01000027">
    <property type="protein sequence ID" value="PRW62662.1"/>
    <property type="molecule type" value="Genomic_DNA"/>
</dbReference>
<accession>A0A2T0GU87</accession>
<dbReference type="AlphaFoldDB" id="A0A2T0GU87"/>
<dbReference type="Proteomes" id="UP000239352">
    <property type="component" value="Unassembled WGS sequence"/>
</dbReference>
<comment type="caution">
    <text evidence="1">The sequence shown here is derived from an EMBL/GenBank/DDBJ whole genome shotgun (WGS) entry which is preliminary data.</text>
</comment>
<dbReference type="STRING" id="1050202.GCA_000384035_02863"/>
<dbReference type="Pfam" id="PF10824">
    <property type="entry name" value="T7SS_ESX_EspC"/>
    <property type="match status" value="1"/>
</dbReference>
<reference evidence="1 2" key="1">
    <citation type="submission" date="2018-03" db="EMBL/GenBank/DDBJ databases">
        <title>Actinopolyspora mortivallis from Sahara, screening for active biomolecules.</title>
        <authorList>
            <person name="Selama O."/>
            <person name="Wellington E.M.H."/>
            <person name="Hacene H."/>
        </authorList>
    </citation>
    <scope>NUCLEOTIDE SEQUENCE [LARGE SCALE GENOMIC DNA]</scope>
    <source>
        <strain evidence="1 2">M5A</strain>
    </source>
</reference>
<dbReference type="InParanoid" id="A0A2T0GU87"/>
<proteinExistence type="predicted"/>
<protein>
    <submittedName>
        <fullName evidence="1">ESX-1 secretion-associated protein</fullName>
    </submittedName>
</protein>
<evidence type="ECO:0000313" key="2">
    <source>
        <dbReference type="Proteomes" id="UP000239352"/>
    </source>
</evidence>
<gene>
    <name evidence="1" type="ORF">CEP50_14195</name>
</gene>